<dbReference type="OMA" id="PRINDWA"/>
<dbReference type="Pfam" id="PF00059">
    <property type="entry name" value="Lectin_C"/>
    <property type="match status" value="1"/>
</dbReference>
<accession>A0A3B4D7L6</accession>
<dbReference type="SUPFAM" id="SSF56436">
    <property type="entry name" value="C-type lectin-like"/>
    <property type="match status" value="1"/>
</dbReference>
<reference evidence="3" key="2">
    <citation type="submission" date="2025-08" db="UniProtKB">
        <authorList>
            <consortium name="Ensembl"/>
        </authorList>
    </citation>
    <scope>IDENTIFICATION</scope>
</reference>
<organism evidence="3 4">
    <name type="scientific">Pygocentrus nattereri</name>
    <name type="common">Red-bellied piranha</name>
    <dbReference type="NCBI Taxonomy" id="42514"/>
    <lineage>
        <taxon>Eukaryota</taxon>
        <taxon>Metazoa</taxon>
        <taxon>Chordata</taxon>
        <taxon>Craniata</taxon>
        <taxon>Vertebrata</taxon>
        <taxon>Euteleostomi</taxon>
        <taxon>Actinopterygii</taxon>
        <taxon>Neopterygii</taxon>
        <taxon>Teleostei</taxon>
        <taxon>Ostariophysi</taxon>
        <taxon>Characiformes</taxon>
        <taxon>Characoidei</taxon>
        <taxon>Pygocentrus</taxon>
    </lineage>
</organism>
<dbReference type="Proteomes" id="UP001501920">
    <property type="component" value="Chromosome 16"/>
</dbReference>
<dbReference type="InterPro" id="IPR016187">
    <property type="entry name" value="CTDL_fold"/>
</dbReference>
<reference evidence="3 4" key="1">
    <citation type="submission" date="2020-10" db="EMBL/GenBank/DDBJ databases">
        <title>Pygocentrus nattereri (red-bellied piranha) genome, fPygNat1, primary haplotype.</title>
        <authorList>
            <person name="Myers G."/>
            <person name="Meyer A."/>
            <person name="Karagic N."/>
            <person name="Pippel M."/>
            <person name="Winkler S."/>
            <person name="Tracey A."/>
            <person name="Wood J."/>
            <person name="Formenti G."/>
            <person name="Howe K."/>
            <person name="Fedrigo O."/>
            <person name="Jarvis E.D."/>
        </authorList>
    </citation>
    <scope>NUCLEOTIDE SEQUENCE [LARGE SCALE GENOMIC DNA]</scope>
</reference>
<reference evidence="3" key="3">
    <citation type="submission" date="2025-09" db="UniProtKB">
        <authorList>
            <consortium name="Ensembl"/>
        </authorList>
    </citation>
    <scope>IDENTIFICATION</scope>
</reference>
<dbReference type="InterPro" id="IPR016186">
    <property type="entry name" value="C-type_lectin-like/link_sf"/>
</dbReference>
<dbReference type="GeneTree" id="ENSGT01100000263473"/>
<dbReference type="Gene3D" id="3.10.100.10">
    <property type="entry name" value="Mannose-Binding Protein A, subunit A"/>
    <property type="match status" value="1"/>
</dbReference>
<dbReference type="PANTHER" id="PTHR45784">
    <property type="entry name" value="C-TYPE LECTIN DOMAIN FAMILY 20 MEMBER A-RELATED"/>
    <property type="match status" value="1"/>
</dbReference>
<keyword evidence="4" id="KW-1185">Reference proteome</keyword>
<protein>
    <recommendedName>
        <fullName evidence="2">C-type lectin domain-containing protein</fullName>
    </recommendedName>
</protein>
<name>A0A3B4D7L6_PYGNA</name>
<dbReference type="PROSITE" id="PS50041">
    <property type="entry name" value="C_TYPE_LECTIN_2"/>
    <property type="match status" value="1"/>
</dbReference>
<evidence type="ECO:0000313" key="4">
    <source>
        <dbReference type="Proteomes" id="UP001501920"/>
    </source>
</evidence>
<dbReference type="Ensembl" id="ENSPNAT00000039215.2">
    <property type="protein sequence ID" value="ENSPNAP00000018934.2"/>
    <property type="gene ID" value="ENSPNAG00000025433.2"/>
</dbReference>
<dbReference type="InterPro" id="IPR001304">
    <property type="entry name" value="C-type_lectin-like"/>
</dbReference>
<evidence type="ECO:0000256" key="1">
    <source>
        <dbReference type="SAM" id="SignalP"/>
    </source>
</evidence>
<feature type="domain" description="C-type lectin" evidence="2">
    <location>
        <begin position="32"/>
        <end position="151"/>
    </location>
</feature>
<feature type="signal peptide" evidence="1">
    <location>
        <begin position="1"/>
        <end position="19"/>
    </location>
</feature>
<proteinExistence type="predicted"/>
<sequence length="172" mass="19992">LGFFFVSRLKCLCLHLISATKGNVTMSMLSSVGNDTHVWVSEGKTWAEAQSFCREYYTDLASVRSRTELQQILRITNGSAVWIGLYRNRLWSDQSNSTFTYWRPEVQFAPSEPDNGVYTYEQYGNQHCTAVHYLGYWTDEDCLSSFPFICYTKMCYVFTITRAYKCVFMLTK</sequence>
<evidence type="ECO:0000313" key="3">
    <source>
        <dbReference type="Ensembl" id="ENSPNAP00000018934.2"/>
    </source>
</evidence>
<dbReference type="PANTHER" id="PTHR45784:SF3">
    <property type="entry name" value="C-TYPE LECTIN DOMAIN FAMILY 4 MEMBER K-LIKE-RELATED"/>
    <property type="match status" value="1"/>
</dbReference>
<dbReference type="AlphaFoldDB" id="A0A3B4D7L6"/>
<evidence type="ECO:0000259" key="2">
    <source>
        <dbReference type="PROSITE" id="PS50041"/>
    </source>
</evidence>
<feature type="chain" id="PRO_5043332803" description="C-type lectin domain-containing protein" evidence="1">
    <location>
        <begin position="20"/>
        <end position="172"/>
    </location>
</feature>
<keyword evidence="1" id="KW-0732">Signal</keyword>
<dbReference type="SMART" id="SM00034">
    <property type="entry name" value="CLECT"/>
    <property type="match status" value="1"/>
</dbReference>